<dbReference type="Proteomes" id="UP001362999">
    <property type="component" value="Unassembled WGS sequence"/>
</dbReference>
<feature type="compositionally biased region" description="Basic residues" evidence="1">
    <location>
        <begin position="151"/>
        <end position="164"/>
    </location>
</feature>
<dbReference type="AlphaFoldDB" id="A0AAW0D2G4"/>
<feature type="compositionally biased region" description="Basic and acidic residues" evidence="1">
    <location>
        <begin position="165"/>
        <end position="174"/>
    </location>
</feature>
<comment type="caution">
    <text evidence="2">The sequence shown here is derived from an EMBL/GenBank/DDBJ whole genome shotgun (WGS) entry which is preliminary data.</text>
</comment>
<evidence type="ECO:0000313" key="3">
    <source>
        <dbReference type="Proteomes" id="UP001362999"/>
    </source>
</evidence>
<dbReference type="EMBL" id="JAWWNJ010000011">
    <property type="protein sequence ID" value="KAK7044854.1"/>
    <property type="molecule type" value="Genomic_DNA"/>
</dbReference>
<organism evidence="2 3">
    <name type="scientific">Favolaschia claudopus</name>
    <dbReference type="NCBI Taxonomy" id="2862362"/>
    <lineage>
        <taxon>Eukaryota</taxon>
        <taxon>Fungi</taxon>
        <taxon>Dikarya</taxon>
        <taxon>Basidiomycota</taxon>
        <taxon>Agaricomycotina</taxon>
        <taxon>Agaricomycetes</taxon>
        <taxon>Agaricomycetidae</taxon>
        <taxon>Agaricales</taxon>
        <taxon>Marasmiineae</taxon>
        <taxon>Mycenaceae</taxon>
        <taxon>Favolaschia</taxon>
    </lineage>
</organism>
<name>A0AAW0D2G4_9AGAR</name>
<reference evidence="2 3" key="1">
    <citation type="journal article" date="2024" name="J Genomics">
        <title>Draft genome sequencing and assembly of Favolaschia claudopus CIRM-BRFM 2984 isolated from oak limbs.</title>
        <authorList>
            <person name="Navarro D."/>
            <person name="Drula E."/>
            <person name="Chaduli D."/>
            <person name="Cazenave R."/>
            <person name="Ahrendt S."/>
            <person name="Wang J."/>
            <person name="Lipzen A."/>
            <person name="Daum C."/>
            <person name="Barry K."/>
            <person name="Grigoriev I.V."/>
            <person name="Favel A."/>
            <person name="Rosso M.N."/>
            <person name="Martin F."/>
        </authorList>
    </citation>
    <scope>NUCLEOTIDE SEQUENCE [LARGE SCALE GENOMIC DNA]</scope>
    <source>
        <strain evidence="2 3">CIRM-BRFM 2984</strain>
    </source>
</reference>
<proteinExistence type="predicted"/>
<sequence>LAQDFAVFGNNRTICRQPEATKIHPRPSRRYESPEKITAWQHEADRAAGWLCEDVVKALEQRFSWIIRSLEGRIENKSGISRLSTDLFPNSNLTFRNEDEPGGFVCSKLRVHTGFEAANGALYRFTATATNQKRTLYGVDRIFADDVGHLPTHRGPHRRRKTSSRSKDHLRDKAPANTIPCLPFKLLSCTIAIEKYPVQPR</sequence>
<keyword evidence="3" id="KW-1185">Reference proteome</keyword>
<protein>
    <submittedName>
        <fullName evidence="2">Uncharacterized protein</fullName>
    </submittedName>
</protein>
<feature type="non-terminal residue" evidence="2">
    <location>
        <position position="1"/>
    </location>
</feature>
<evidence type="ECO:0000313" key="2">
    <source>
        <dbReference type="EMBL" id="KAK7044854.1"/>
    </source>
</evidence>
<feature type="region of interest" description="Disordered" evidence="1">
    <location>
        <begin position="148"/>
        <end position="174"/>
    </location>
</feature>
<evidence type="ECO:0000256" key="1">
    <source>
        <dbReference type="SAM" id="MobiDB-lite"/>
    </source>
</evidence>
<accession>A0AAW0D2G4</accession>
<gene>
    <name evidence="2" type="ORF">R3P38DRAFT_3347127</name>
</gene>